<reference evidence="1" key="1">
    <citation type="submission" date="2016-01" db="EMBL/GenBank/DDBJ databases">
        <authorList>
            <person name="Peeters C."/>
        </authorList>
    </citation>
    <scope>NUCLEOTIDE SEQUENCE [LARGE SCALE GENOMIC DNA]</scope>
    <source>
        <strain evidence="1">LMG 22940</strain>
    </source>
</reference>
<evidence type="ECO:0000313" key="1">
    <source>
        <dbReference type="EMBL" id="SAL26926.1"/>
    </source>
</evidence>
<dbReference type="EMBL" id="FCON02000009">
    <property type="protein sequence ID" value="SAL26926.1"/>
    <property type="molecule type" value="Genomic_DNA"/>
</dbReference>
<protein>
    <submittedName>
        <fullName evidence="1">Uncharacterized protein</fullName>
    </submittedName>
</protein>
<keyword evidence="2" id="KW-1185">Reference proteome</keyword>
<evidence type="ECO:0000313" key="2">
    <source>
        <dbReference type="Proteomes" id="UP000054770"/>
    </source>
</evidence>
<dbReference type="AlphaFoldDB" id="A0A158G4D6"/>
<dbReference type="Proteomes" id="UP000054770">
    <property type="component" value="Unassembled WGS sequence"/>
</dbReference>
<dbReference type="OrthoDB" id="8926609at2"/>
<name>A0A158G4D6_9BURK</name>
<gene>
    <name evidence="1" type="ORF">AWB68_01262</name>
</gene>
<accession>A0A158G4D6</accession>
<dbReference type="RefSeq" id="WP_087643487.1">
    <property type="nucleotide sequence ID" value="NZ_FCON02000009.1"/>
</dbReference>
<sequence length="78" mass="9081">MASAGKSLHSMVERWLAPTSMDTVHVVEFKNQRARRQCYVCVEARRAAGTAAMFFFRRKDGFWCIFPPNQERPTMRVL</sequence>
<proteinExistence type="predicted"/>
<organism evidence="1 2">
    <name type="scientific">Caballeronia choica</name>
    <dbReference type="NCBI Taxonomy" id="326476"/>
    <lineage>
        <taxon>Bacteria</taxon>
        <taxon>Pseudomonadati</taxon>
        <taxon>Pseudomonadota</taxon>
        <taxon>Betaproteobacteria</taxon>
        <taxon>Burkholderiales</taxon>
        <taxon>Burkholderiaceae</taxon>
        <taxon>Caballeronia</taxon>
    </lineage>
</organism>
<comment type="caution">
    <text evidence="1">The sequence shown here is derived from an EMBL/GenBank/DDBJ whole genome shotgun (WGS) entry which is preliminary data.</text>
</comment>